<sequence>MLHSYRYGAVMRPILLRLAPALLALAATLLLGTTGLPFAERWRWFESAALLPVIGIAFAAAAGLLACHLALLSITPRPSLFASALPAALIAGALPGLGSAALLVPLAIAAPAALRRPAGAAALGGVAIALAAAWLHSPALHLAGALAMLAAATLEIRRAARPAANDNTRNEAFTAFWSLPEDAGCARQPARTSSPVLGE</sequence>
<dbReference type="AlphaFoldDB" id="A0A2K8MRH4"/>
<feature type="transmembrane region" description="Helical" evidence="1">
    <location>
        <begin position="120"/>
        <end position="151"/>
    </location>
</feature>
<feature type="transmembrane region" description="Helical" evidence="1">
    <location>
        <begin position="84"/>
        <end position="108"/>
    </location>
</feature>
<accession>A0A2K8MRH4</accession>
<keyword evidence="3" id="KW-1185">Reference proteome</keyword>
<evidence type="ECO:0000256" key="1">
    <source>
        <dbReference type="SAM" id="Phobius"/>
    </source>
</evidence>
<dbReference type="Proteomes" id="UP000229081">
    <property type="component" value="Chromosome"/>
</dbReference>
<protein>
    <submittedName>
        <fullName evidence="2">Uncharacterized protein</fullName>
    </submittedName>
</protein>
<proteinExistence type="predicted"/>
<gene>
    <name evidence="2" type="ORF">CVN68_20630</name>
</gene>
<reference evidence="2 3" key="1">
    <citation type="submission" date="2017-11" db="EMBL/GenBank/DDBJ databases">
        <title>Complete genome sequence of Sphingomonas sp. Strain Cra20, a psychrotolerant potential plant growth promoting rhizobacteria.</title>
        <authorList>
            <person name="Luo Y."/>
        </authorList>
    </citation>
    <scope>NUCLEOTIDE SEQUENCE [LARGE SCALE GENOMIC DNA]</scope>
    <source>
        <strain evidence="2 3">Cra20</strain>
    </source>
</reference>
<organism evidence="2 3">
    <name type="scientific">Sphingomonas psychrotolerans</name>
    <dbReference type="NCBI Taxonomy" id="1327635"/>
    <lineage>
        <taxon>Bacteria</taxon>
        <taxon>Pseudomonadati</taxon>
        <taxon>Pseudomonadota</taxon>
        <taxon>Alphaproteobacteria</taxon>
        <taxon>Sphingomonadales</taxon>
        <taxon>Sphingomonadaceae</taxon>
        <taxon>Sphingomonas</taxon>
    </lineage>
</organism>
<evidence type="ECO:0000313" key="3">
    <source>
        <dbReference type="Proteomes" id="UP000229081"/>
    </source>
</evidence>
<keyword evidence="1" id="KW-0472">Membrane</keyword>
<feature type="transmembrane region" description="Helical" evidence="1">
    <location>
        <begin position="49"/>
        <end position="72"/>
    </location>
</feature>
<name>A0A2K8MRH4_9SPHN</name>
<keyword evidence="1" id="KW-1133">Transmembrane helix</keyword>
<evidence type="ECO:0000313" key="2">
    <source>
        <dbReference type="EMBL" id="ATY34061.1"/>
    </source>
</evidence>
<dbReference type="KEGG" id="sphc:CVN68_20630"/>
<dbReference type="EMBL" id="CP024923">
    <property type="protein sequence ID" value="ATY34061.1"/>
    <property type="molecule type" value="Genomic_DNA"/>
</dbReference>
<keyword evidence="1" id="KW-0812">Transmembrane</keyword>